<protein>
    <submittedName>
        <fullName evidence="1">Uncharacterized protein</fullName>
    </submittedName>
</protein>
<accession>E0RPD3</accession>
<dbReference type="KEGG" id="sta:STHERM_c03540"/>
<dbReference type="AlphaFoldDB" id="E0RPD3"/>
<reference key="1">
    <citation type="submission" date="2009-08" db="EMBL/GenBank/DDBJ databases">
        <title>The genome sequence of Spirochaeta thermophila DSM6192.</title>
        <authorList>
            <person name="Angelov A."/>
            <person name="Mientus M."/>
            <person name="Wittenberg S."/>
            <person name="Lehmann R."/>
            <person name="Liesegang H."/>
            <person name="Daniel R."/>
            <person name="Liebl W."/>
        </authorList>
    </citation>
    <scope>NUCLEOTIDE SEQUENCE</scope>
    <source>
        <strain>DSM 6192</strain>
    </source>
</reference>
<organism evidence="1 2">
    <name type="scientific">Winmispira thermophila (strain ATCC 49972 / DSM 6192 / RI 19.B1)</name>
    <name type="common">Spirochaeta thermophila</name>
    <dbReference type="NCBI Taxonomy" id="665571"/>
    <lineage>
        <taxon>Bacteria</taxon>
        <taxon>Pseudomonadati</taxon>
        <taxon>Spirochaetota</taxon>
        <taxon>Spirochaetia</taxon>
        <taxon>Winmispirales</taxon>
        <taxon>Winmispiraceae</taxon>
        <taxon>Winmispira</taxon>
    </lineage>
</organism>
<dbReference type="PaxDb" id="665571-STHERM_c03540"/>
<gene>
    <name evidence="1" type="ordered locus">STHERM_c03540</name>
</gene>
<dbReference type="HOGENOM" id="CLU_3173368_0_0_12"/>
<dbReference type="Proteomes" id="UP000001296">
    <property type="component" value="Chromosome"/>
</dbReference>
<reference evidence="1 2" key="2">
    <citation type="journal article" date="2010" name="J. Bacteriol.">
        <title>Genome sequence of the polysaccharide-degrading, thermophilic anaerobe Spirochaeta thermophila DSM 6192.</title>
        <authorList>
            <person name="Angelov A."/>
            <person name="Liebl S."/>
            <person name="Ballschmiter M."/>
            <person name="Bomeke M."/>
            <person name="Lehmann R."/>
            <person name="Liesegang H."/>
            <person name="Daniel R."/>
            <person name="Liebl W."/>
        </authorList>
    </citation>
    <scope>NUCLEOTIDE SEQUENCE [LARGE SCALE GENOMIC DNA]</scope>
    <source>
        <strain evidence="2">ATCC 49972 / DSM 6192 / RI 19.B1</strain>
    </source>
</reference>
<dbReference type="EMBL" id="CP001698">
    <property type="protein sequence ID" value="ADN01327.1"/>
    <property type="molecule type" value="Genomic_DNA"/>
</dbReference>
<evidence type="ECO:0000313" key="1">
    <source>
        <dbReference type="EMBL" id="ADN01327.1"/>
    </source>
</evidence>
<proteinExistence type="predicted"/>
<evidence type="ECO:0000313" key="2">
    <source>
        <dbReference type="Proteomes" id="UP000001296"/>
    </source>
</evidence>
<sequence>MILHLCTIKGCFLLSRGKMGSEVFLSVPGSYIEVVPAFLWGVSLIGL</sequence>
<name>E0RPD3_WINT6</name>